<evidence type="ECO:0000259" key="10">
    <source>
        <dbReference type="Pfam" id="PF17768"/>
    </source>
</evidence>
<evidence type="ECO:0000313" key="12">
    <source>
        <dbReference type="Proteomes" id="UP000010523"/>
    </source>
</evidence>
<sequence>MLKSKTRWIVRQSDRQKSEMLIQELNITPLVASLLVNRGIDTVESARYFLFPKRQSFHDPYLLKDMDKAVERIRLAIERQEPILIYGDYDADGVSSTSVMMMALRDLGANVEYYIPNRFTEGYGPNEAAFRLAANNGFKLIITVDTGISAIHEANVARELGIDLIITDHHEPGPVLPKALAIIHPKREDSTYPFRELAGVGVAFKLAHALKGNVPENLLDIAAIGTIADLVSLKGENRLIAQKGIQQLKITKNIGLQTLIRLSGIEPESIDEETIGFVIAPRLNASGRLESAESAVELLLTEDQHKAEMLAEKIDLLNKERQELVNAMTEEAVIEVESFYPPEEYQVLVIGKEGWNSGVIGIVASRLVEKFYRPVIVFSFDSEKGLAKGSARSIEGFDLFKNLSACRDILPHFGGHPMAAGMTLYLEEVDELRFRLNALAKEQLTEEDFIPKTNLDGKIELSDISLTAIEQLQMLAPYGADNPKPKVLIENVNIAAIRKIGSDQSHLKITLENDGALLDGVGFGMGHLYEHISPFSKLSVIGELAINEWNNIRKPQVLLQDLAVESWQLFDFRGLKRFDKIAEFVPQENRKWIVFNEENVSKFKGMPVDEIHLITSYEEAIKMDVDGLNLVLADLPLSRKILEYLLASKKPARIYAQFYKEDSDFFSTMPTRDHFKWFYAFLAKKGPFDLKRHGDDLAKYRGWTKETIEFMSQVFFELNFVTINNGFITLEKNINKRDLSDSKTYQKKLAQYSLENDLLYSSFQQLKSWFDKVFQEPMKNEEAIKEWI</sequence>
<dbReference type="NCBIfam" id="TIGR00644">
    <property type="entry name" value="recJ"/>
    <property type="match status" value="1"/>
</dbReference>
<dbReference type="PANTHER" id="PTHR30255">
    <property type="entry name" value="SINGLE-STRANDED-DNA-SPECIFIC EXONUCLEASE RECJ"/>
    <property type="match status" value="1"/>
</dbReference>
<dbReference type="STRING" id="997296.PB1_15614"/>
<proteinExistence type="inferred from homology"/>
<dbReference type="InterPro" id="IPR041122">
    <property type="entry name" value="RecJ_OB"/>
</dbReference>
<evidence type="ECO:0000256" key="3">
    <source>
        <dbReference type="ARBA" id="ARBA00022722"/>
    </source>
</evidence>
<dbReference type="Pfam" id="PF01368">
    <property type="entry name" value="DHH"/>
    <property type="match status" value="1"/>
</dbReference>
<dbReference type="GO" id="GO:0006310">
    <property type="term" value="P:DNA recombination"/>
    <property type="evidence" value="ECO:0007669"/>
    <property type="project" value="InterPro"/>
</dbReference>
<keyword evidence="3" id="KW-0540">Nuclease</keyword>
<evidence type="ECO:0000256" key="1">
    <source>
        <dbReference type="ARBA" id="ARBA00005915"/>
    </source>
</evidence>
<dbReference type="Pfam" id="PF17768">
    <property type="entry name" value="RecJ_OB"/>
    <property type="match status" value="1"/>
</dbReference>
<dbReference type="OrthoDB" id="9809852at2"/>
<keyword evidence="5 11" id="KW-0269">Exonuclease</keyword>
<accession>I3DXM8</accession>
<evidence type="ECO:0000256" key="6">
    <source>
        <dbReference type="SAM" id="Coils"/>
    </source>
</evidence>
<gene>
    <name evidence="11" type="ORF">PB1_15614</name>
</gene>
<dbReference type="GO" id="GO:0008409">
    <property type="term" value="F:5'-3' exonuclease activity"/>
    <property type="evidence" value="ECO:0007669"/>
    <property type="project" value="InterPro"/>
</dbReference>
<dbReference type="InterPro" id="IPR038763">
    <property type="entry name" value="DHH_sf"/>
</dbReference>
<keyword evidence="12" id="KW-1185">Reference proteome</keyword>
<dbReference type="InterPro" id="IPR004610">
    <property type="entry name" value="RecJ"/>
</dbReference>
<protein>
    <recommendedName>
        <fullName evidence="2">Single-stranded-DNA-specific exonuclease RecJ</fullName>
    </recommendedName>
</protein>
<evidence type="ECO:0000313" key="11">
    <source>
        <dbReference type="EMBL" id="EIJ78999.1"/>
    </source>
</evidence>
<evidence type="ECO:0000259" key="7">
    <source>
        <dbReference type="Pfam" id="PF01368"/>
    </source>
</evidence>
<feature type="domain" description="DDH" evidence="7">
    <location>
        <begin position="83"/>
        <end position="226"/>
    </location>
</feature>
<dbReference type="SUPFAM" id="SSF64182">
    <property type="entry name" value="DHH phosphoesterases"/>
    <property type="match status" value="1"/>
</dbReference>
<keyword evidence="4" id="KW-0378">Hydrolase</keyword>
<dbReference type="Gene3D" id="3.90.1640.30">
    <property type="match status" value="1"/>
</dbReference>
<dbReference type="PATRIC" id="fig|997296.3.peg.3291"/>
<name>I3DXM8_BACMT</name>
<comment type="similarity">
    <text evidence="1">Belongs to the RecJ family.</text>
</comment>
<dbReference type="Proteomes" id="UP000010523">
    <property type="component" value="Unassembled WGS sequence"/>
</dbReference>
<dbReference type="Pfam" id="PF02272">
    <property type="entry name" value="DHHA1"/>
    <property type="match status" value="1"/>
</dbReference>
<dbReference type="InterPro" id="IPR018779">
    <property type="entry name" value="RecJ_C"/>
</dbReference>
<feature type="domain" description="DHHA1" evidence="8">
    <location>
        <begin position="346"/>
        <end position="441"/>
    </location>
</feature>
<evidence type="ECO:0000256" key="5">
    <source>
        <dbReference type="ARBA" id="ARBA00022839"/>
    </source>
</evidence>
<evidence type="ECO:0000256" key="2">
    <source>
        <dbReference type="ARBA" id="ARBA00019841"/>
    </source>
</evidence>
<dbReference type="Gene3D" id="3.10.310.30">
    <property type="match status" value="1"/>
</dbReference>
<evidence type="ECO:0000259" key="8">
    <source>
        <dbReference type="Pfam" id="PF02272"/>
    </source>
</evidence>
<dbReference type="Pfam" id="PF10141">
    <property type="entry name" value="ssDNA-exonuc_C"/>
    <property type="match status" value="1"/>
</dbReference>
<dbReference type="RefSeq" id="WP_004438214.1">
    <property type="nucleotide sequence ID" value="NZ_AFEU01000003.1"/>
</dbReference>
<feature type="coiled-coil region" evidence="6">
    <location>
        <begin position="300"/>
        <end position="327"/>
    </location>
</feature>
<comment type="caution">
    <text evidence="11">The sequence shown here is derived from an EMBL/GenBank/DDBJ whole genome shotgun (WGS) entry which is preliminary data.</text>
</comment>
<dbReference type="EMBL" id="AFEU01000003">
    <property type="protein sequence ID" value="EIJ78999.1"/>
    <property type="molecule type" value="Genomic_DNA"/>
</dbReference>
<dbReference type="GO" id="GO:0006281">
    <property type="term" value="P:DNA repair"/>
    <property type="evidence" value="ECO:0007669"/>
    <property type="project" value="InterPro"/>
</dbReference>
<dbReference type="eggNOG" id="COG0608">
    <property type="taxonomic scope" value="Bacteria"/>
</dbReference>
<dbReference type="AlphaFoldDB" id="I3DXM8"/>
<evidence type="ECO:0000256" key="4">
    <source>
        <dbReference type="ARBA" id="ARBA00022801"/>
    </source>
</evidence>
<dbReference type="InterPro" id="IPR051673">
    <property type="entry name" value="SSDNA_exonuclease_RecJ"/>
</dbReference>
<dbReference type="InterPro" id="IPR001667">
    <property type="entry name" value="DDH_dom"/>
</dbReference>
<keyword evidence="6" id="KW-0175">Coiled coil</keyword>
<reference evidence="11 12" key="1">
    <citation type="journal article" date="2012" name="Appl. Environ. Microbiol.">
        <title>Genome Sequence of Thermotolerant Bacillus methanolicus: Features and Regulation Related to Methylotrophy and Production of L-Lysine and L-Glutamate from Methanol.</title>
        <authorList>
            <person name="Heggeset T.M."/>
            <person name="Krog A."/>
            <person name="Balzer S."/>
            <person name="Wentzel A."/>
            <person name="Ellingsen T.E."/>
            <person name="Brautaset T."/>
        </authorList>
    </citation>
    <scope>NUCLEOTIDE SEQUENCE [LARGE SCALE GENOMIC DNA]</scope>
    <source>
        <strain evidence="11 12">PB1</strain>
    </source>
</reference>
<evidence type="ECO:0000259" key="9">
    <source>
        <dbReference type="Pfam" id="PF10141"/>
    </source>
</evidence>
<feature type="domain" description="Single-stranded-DNA-specific exonuclease RecJ C-terminal" evidence="9">
    <location>
        <begin position="568"/>
        <end position="770"/>
    </location>
</feature>
<dbReference type="GO" id="GO:0003676">
    <property type="term" value="F:nucleic acid binding"/>
    <property type="evidence" value="ECO:0007669"/>
    <property type="project" value="InterPro"/>
</dbReference>
<dbReference type="PANTHER" id="PTHR30255:SF2">
    <property type="entry name" value="SINGLE-STRANDED-DNA-SPECIFIC EXONUCLEASE RECJ"/>
    <property type="match status" value="1"/>
</dbReference>
<organism evidence="11 12">
    <name type="scientific">Bacillus methanolicus PB1</name>
    <dbReference type="NCBI Taxonomy" id="997296"/>
    <lineage>
        <taxon>Bacteria</taxon>
        <taxon>Bacillati</taxon>
        <taxon>Bacillota</taxon>
        <taxon>Bacilli</taxon>
        <taxon>Bacillales</taxon>
        <taxon>Bacillaceae</taxon>
        <taxon>Bacillus</taxon>
    </lineage>
</organism>
<feature type="domain" description="RecJ OB" evidence="10">
    <location>
        <begin position="455"/>
        <end position="561"/>
    </location>
</feature>
<dbReference type="InterPro" id="IPR003156">
    <property type="entry name" value="DHHA1_dom"/>
</dbReference>